<evidence type="ECO:0000256" key="2">
    <source>
        <dbReference type="ARBA" id="ARBA00049106"/>
    </source>
</evidence>
<name>A0ABP8D7U7_9ACTN</name>
<accession>A0ABP8D7U7</accession>
<reference evidence="4" key="1">
    <citation type="journal article" date="2019" name="Int. J. Syst. Evol. Microbiol.">
        <title>The Global Catalogue of Microorganisms (GCM) 10K type strain sequencing project: providing services to taxonomists for standard genome sequencing and annotation.</title>
        <authorList>
            <consortium name="The Broad Institute Genomics Platform"/>
            <consortium name="The Broad Institute Genome Sequencing Center for Infectious Disease"/>
            <person name="Wu L."/>
            <person name="Ma J."/>
        </authorList>
    </citation>
    <scope>NUCLEOTIDE SEQUENCE [LARGE SCALE GENOMIC DNA]</scope>
    <source>
        <strain evidence="4">JCM 17441</strain>
    </source>
</reference>
<comment type="similarity">
    <text evidence="1">Belongs to the F420H(2)-dependent quinone reductase family.</text>
</comment>
<dbReference type="Gene3D" id="2.30.110.10">
    <property type="entry name" value="Electron Transport, Fmn-binding Protein, Chain A"/>
    <property type="match status" value="1"/>
</dbReference>
<dbReference type="EMBL" id="BAABAT010000007">
    <property type="protein sequence ID" value="GAA4249449.1"/>
    <property type="molecule type" value="Genomic_DNA"/>
</dbReference>
<comment type="caution">
    <text evidence="3">The sequence shown here is derived from an EMBL/GenBank/DDBJ whole genome shotgun (WGS) entry which is preliminary data.</text>
</comment>
<sequence>MKQETFVSDWNDKIIEEFRANEGKVGGPFAGAPLLLLHTVGARSGAERVSPVMYQKVDGGYAVFASKGGAPTNPDWYHNLLANPQVTAEIGTGTVDLVARVAEGDERERIWTAQKTAYTGFADYEAKTTRQIPVVILEPAR</sequence>
<gene>
    <name evidence="3" type="ORF">GCM10022255_033660</name>
</gene>
<dbReference type="InterPro" id="IPR004378">
    <property type="entry name" value="F420H2_quin_Rdtase"/>
</dbReference>
<evidence type="ECO:0000313" key="4">
    <source>
        <dbReference type="Proteomes" id="UP001500620"/>
    </source>
</evidence>
<organism evidence="3 4">
    <name type="scientific">Dactylosporangium darangshiense</name>
    <dbReference type="NCBI Taxonomy" id="579108"/>
    <lineage>
        <taxon>Bacteria</taxon>
        <taxon>Bacillati</taxon>
        <taxon>Actinomycetota</taxon>
        <taxon>Actinomycetes</taxon>
        <taxon>Micromonosporales</taxon>
        <taxon>Micromonosporaceae</taxon>
        <taxon>Dactylosporangium</taxon>
    </lineage>
</organism>
<dbReference type="PANTHER" id="PTHR39428:SF1">
    <property type="entry name" value="F420H(2)-DEPENDENT QUINONE REDUCTASE RV1261C"/>
    <property type="match status" value="1"/>
</dbReference>
<evidence type="ECO:0000256" key="1">
    <source>
        <dbReference type="ARBA" id="ARBA00008710"/>
    </source>
</evidence>
<keyword evidence="4" id="KW-1185">Reference proteome</keyword>
<comment type="catalytic activity">
    <reaction evidence="2">
        <text>oxidized coenzyme F420-(gamma-L-Glu)(n) + a quinol + H(+) = reduced coenzyme F420-(gamma-L-Glu)(n) + a quinone</text>
        <dbReference type="Rhea" id="RHEA:39663"/>
        <dbReference type="Rhea" id="RHEA-COMP:12939"/>
        <dbReference type="Rhea" id="RHEA-COMP:14378"/>
        <dbReference type="ChEBI" id="CHEBI:15378"/>
        <dbReference type="ChEBI" id="CHEBI:24646"/>
        <dbReference type="ChEBI" id="CHEBI:132124"/>
        <dbReference type="ChEBI" id="CHEBI:133980"/>
        <dbReference type="ChEBI" id="CHEBI:139511"/>
    </reaction>
</comment>
<dbReference type="NCBIfam" id="TIGR00026">
    <property type="entry name" value="hi_GC_TIGR00026"/>
    <property type="match status" value="1"/>
</dbReference>
<dbReference type="SUPFAM" id="SSF50475">
    <property type="entry name" value="FMN-binding split barrel"/>
    <property type="match status" value="1"/>
</dbReference>
<dbReference type="InterPro" id="IPR012349">
    <property type="entry name" value="Split_barrel_FMN-bd"/>
</dbReference>
<protein>
    <submittedName>
        <fullName evidence="3">Nitroreductase family deazaflavin-dependent oxidoreductase</fullName>
    </submittedName>
</protein>
<dbReference type="PANTHER" id="PTHR39428">
    <property type="entry name" value="F420H(2)-DEPENDENT QUINONE REDUCTASE RV1261C"/>
    <property type="match status" value="1"/>
</dbReference>
<dbReference type="Proteomes" id="UP001500620">
    <property type="component" value="Unassembled WGS sequence"/>
</dbReference>
<evidence type="ECO:0000313" key="3">
    <source>
        <dbReference type="EMBL" id="GAA4249449.1"/>
    </source>
</evidence>
<proteinExistence type="inferred from homology"/>
<dbReference type="Pfam" id="PF04075">
    <property type="entry name" value="F420H2_quin_red"/>
    <property type="match status" value="1"/>
</dbReference>